<protein>
    <recommendedName>
        <fullName evidence="3">Zn-finger protein</fullName>
    </recommendedName>
</protein>
<gene>
    <name evidence="1" type="ORF">HWN36_10085</name>
</gene>
<evidence type="ECO:0000313" key="1">
    <source>
        <dbReference type="EMBL" id="NVO67649.1"/>
    </source>
</evidence>
<dbReference type="Pfam" id="PF19769">
    <property type="entry name" value="CPxCG_zf"/>
    <property type="match status" value="1"/>
</dbReference>
<reference evidence="1 2" key="1">
    <citation type="submission" date="2020-06" db="EMBL/GenBank/DDBJ databases">
        <title>Methanofollis fontis sp. nov., a methanogen isolated from marine sediments near a cold seep at Four-Way Closure Ridge offshore southwestern Taiwan.</title>
        <authorList>
            <person name="Chen S.-C."/>
            <person name="Teng N.-H."/>
            <person name="Lin Y.-S."/>
            <person name="Lai M.-C."/>
            <person name="Chen H.-H."/>
            <person name="Wang C.-C."/>
        </authorList>
    </citation>
    <scope>NUCLEOTIDE SEQUENCE [LARGE SCALE GENOMIC DNA]</scope>
    <source>
        <strain evidence="1 2">DSM 2702</strain>
    </source>
</reference>
<evidence type="ECO:0008006" key="3">
    <source>
        <dbReference type="Google" id="ProtNLM"/>
    </source>
</evidence>
<accession>A0A7K4HQY0</accession>
<dbReference type="InterPro" id="IPR012041">
    <property type="entry name" value="Znf_CPxCG-like"/>
</dbReference>
<comment type="caution">
    <text evidence="1">The sequence shown here is derived from an EMBL/GenBank/DDBJ whole genome shotgun (WGS) entry which is preliminary data.</text>
</comment>
<organism evidence="1 2">
    <name type="scientific">Methanofollis tationis</name>
    <dbReference type="NCBI Taxonomy" id="81417"/>
    <lineage>
        <taxon>Archaea</taxon>
        <taxon>Methanobacteriati</taxon>
        <taxon>Methanobacteriota</taxon>
        <taxon>Stenosarchaea group</taxon>
        <taxon>Methanomicrobia</taxon>
        <taxon>Methanomicrobiales</taxon>
        <taxon>Methanomicrobiaceae</taxon>
        <taxon>Methanofollis</taxon>
    </lineage>
</organism>
<name>A0A7K4HQY0_9EURY</name>
<keyword evidence="2" id="KW-1185">Reference proteome</keyword>
<dbReference type="Proteomes" id="UP000570823">
    <property type="component" value="Unassembled WGS sequence"/>
</dbReference>
<dbReference type="AlphaFoldDB" id="A0A7K4HQY0"/>
<dbReference type="RefSeq" id="WP_176789213.1">
    <property type="nucleotide sequence ID" value="NZ_JABXWR010000001.1"/>
</dbReference>
<dbReference type="PANTHER" id="PTHR42195">
    <property type="entry name" value="UCP015877 FAMILY PROTEIN"/>
    <property type="match status" value="1"/>
</dbReference>
<evidence type="ECO:0000313" key="2">
    <source>
        <dbReference type="Proteomes" id="UP000570823"/>
    </source>
</evidence>
<proteinExistence type="predicted"/>
<dbReference type="PANTHER" id="PTHR42195:SF1">
    <property type="entry name" value="ZINC FINGER PROTEIN"/>
    <property type="match status" value="1"/>
</dbReference>
<dbReference type="EMBL" id="JABXWR010000001">
    <property type="protein sequence ID" value="NVO67649.1"/>
    <property type="molecule type" value="Genomic_DNA"/>
</dbReference>
<dbReference type="OrthoDB" id="23364at2157"/>
<dbReference type="PIRSF" id="PIRSF015877">
    <property type="entry name" value="UCP015877"/>
    <property type="match status" value="1"/>
</dbReference>
<sequence length="190" mass="21170">MYITTICPQCGEESDHEVLKESGDLLVRCTACGAVHHIPIPKENLLTVKAIVSREASSEVCTVELLEEDIVSVGDYMVADCGDEGLSVEVTSIESGDKRVERASAPEISALWTRVIEEVVVRASVHKGWKTYPLYKLCDGEEPFAVDGVYTFGNVRFRISHIKMREGQVLRKEGWKTVAKKIKRIYGARL</sequence>